<dbReference type="Proteomes" id="UP000249070">
    <property type="component" value="Unassembled WGS sequence"/>
</dbReference>
<evidence type="ECO:0000313" key="4">
    <source>
        <dbReference type="Proteomes" id="UP000469871"/>
    </source>
</evidence>
<evidence type="ECO:0000313" key="2">
    <source>
        <dbReference type="EMBL" id="PZM56913.1"/>
    </source>
</evidence>
<dbReference type="EMBL" id="QHGU01000005">
    <property type="protein sequence ID" value="PZM56913.1"/>
    <property type="molecule type" value="Genomic_DNA"/>
</dbReference>
<evidence type="ECO:0000313" key="1">
    <source>
        <dbReference type="EMBL" id="KAB7572861.1"/>
    </source>
</evidence>
<organism evidence="1 4">
    <name type="scientific">Enterococcus faecium</name>
    <name type="common">Streptococcus faecium</name>
    <dbReference type="NCBI Taxonomy" id="1352"/>
    <lineage>
        <taxon>Bacteria</taxon>
        <taxon>Bacillati</taxon>
        <taxon>Bacillota</taxon>
        <taxon>Bacilli</taxon>
        <taxon>Lactobacillales</taxon>
        <taxon>Enterococcaceae</taxon>
        <taxon>Enterococcus</taxon>
    </lineage>
</organism>
<accession>A0A1B5FVC9</accession>
<reference evidence="2 3" key="1">
    <citation type="submission" date="2018-05" db="EMBL/GenBank/DDBJ databases">
        <title>Vancomycin-resistant Enterococcus faecium strain from Chelyabinsk, Russia.</title>
        <authorList>
            <person name="Gostev V."/>
            <person name="Goncharov A."/>
            <person name="Kolodzhieva V."/>
            <person name="Suvorov A."/>
            <person name="Sidorenko S."/>
            <person name="Zueva L."/>
        </authorList>
    </citation>
    <scope>NUCLEOTIDE SEQUENCE [LARGE SCALE GENOMIC DNA]</scope>
    <source>
        <strain evidence="2 3">20</strain>
    </source>
</reference>
<dbReference type="AlphaFoldDB" id="A0A1B5FVC9"/>
<name>A0A1B5FVC9_ENTFC</name>
<gene>
    <name evidence="2" type="ORF">DKP91_01900</name>
    <name evidence="1" type="ORF">GBM73_13720</name>
</gene>
<reference evidence="1 4" key="2">
    <citation type="submission" date="2019-10" db="EMBL/GenBank/DDBJ databases">
        <title>Evolutionary dynamics of vancomycin-resistant Enterococcus faecium during gastrointestinal tract colonization and bloodstream infection in immunocompromised pediatric patients.</title>
        <authorList>
            <person name="Chilambi G.S."/>
            <person name="Nordstrom H.R."/>
            <person name="Evans D.R."/>
            <person name="Ferrolino J."/>
            <person name="Hayden R.T."/>
            <person name="Maron G.M."/>
            <person name="Vo A.N."/>
            <person name="Gilmore M.S."/>
            <person name="Wolf J."/>
            <person name="Rosch J.W."/>
            <person name="Van Tyne D."/>
        </authorList>
    </citation>
    <scope>NUCLEOTIDE SEQUENCE [LARGE SCALE GENOMIC DNA]</scope>
    <source>
        <strain evidence="1 4">VRECG27</strain>
    </source>
</reference>
<dbReference type="InterPro" id="IPR018743">
    <property type="entry name" value="DUF2292"/>
</dbReference>
<protein>
    <submittedName>
        <fullName evidence="1">DUF2292 domain-containing protein</fullName>
    </submittedName>
</protein>
<sequence length="51" mass="5889">MKVGDLLKNTIVITDKTGKQRTIELPHFGQVTIQMQNGKIIYIDKLDKEKF</sequence>
<evidence type="ECO:0000313" key="3">
    <source>
        <dbReference type="Proteomes" id="UP000249070"/>
    </source>
</evidence>
<dbReference type="Proteomes" id="UP000469871">
    <property type="component" value="Unassembled WGS sequence"/>
</dbReference>
<dbReference type="EMBL" id="WEFP01000002">
    <property type="protein sequence ID" value="KAB7572861.1"/>
    <property type="molecule type" value="Genomic_DNA"/>
</dbReference>
<dbReference type="Pfam" id="PF10055">
    <property type="entry name" value="DUF2292"/>
    <property type="match status" value="1"/>
</dbReference>
<proteinExistence type="predicted"/>
<dbReference type="RefSeq" id="WP_002296489.1">
    <property type="nucleotide sequence ID" value="NZ_AP022341.1"/>
</dbReference>
<comment type="caution">
    <text evidence="1">The sequence shown here is derived from an EMBL/GenBank/DDBJ whole genome shotgun (WGS) entry which is preliminary data.</text>
</comment>